<reference evidence="2 3" key="1">
    <citation type="submission" date="2014-05" db="EMBL/GenBank/DDBJ databases">
        <title>Complete genome sequence of the Streptomyces mutabilis TRM45540.</title>
        <authorList>
            <person name="Luo X."/>
            <person name="Zhang L."/>
        </authorList>
    </citation>
    <scope>NUCLEOTIDE SEQUENCE [LARGE SCALE GENOMIC DNA]</scope>
    <source>
        <strain evidence="2 3">TRM45540</strain>
    </source>
</reference>
<dbReference type="AlphaFoldDB" id="A0A086MRY3"/>
<evidence type="ECO:0000313" key="3">
    <source>
        <dbReference type="Proteomes" id="UP000029095"/>
    </source>
</evidence>
<organism evidence="2 3">
    <name type="scientific">Streptomyces mutabilis</name>
    <dbReference type="NCBI Taxonomy" id="67332"/>
    <lineage>
        <taxon>Bacteria</taxon>
        <taxon>Bacillati</taxon>
        <taxon>Actinomycetota</taxon>
        <taxon>Actinomycetes</taxon>
        <taxon>Kitasatosporales</taxon>
        <taxon>Streptomycetaceae</taxon>
        <taxon>Streptomyces</taxon>
    </lineage>
</organism>
<dbReference type="HOGENOM" id="CLU_2588290_0_0_11"/>
<evidence type="ECO:0000313" key="2">
    <source>
        <dbReference type="EMBL" id="KFG71651.1"/>
    </source>
</evidence>
<feature type="compositionally biased region" description="Basic and acidic residues" evidence="1">
    <location>
        <begin position="63"/>
        <end position="80"/>
    </location>
</feature>
<dbReference type="EMBL" id="JNFQ01000006">
    <property type="protein sequence ID" value="KFG71651.1"/>
    <property type="molecule type" value="Genomic_DNA"/>
</dbReference>
<dbReference type="STRING" id="1915400.FM21_33305"/>
<sequence length="80" mass="8775">MVITEAVHSRELQVPAPAWTPAADVDPEIRDGAWAVELTGDVQRVQRLAHSQGDGLAGGLRPEPGRRGQRREGAKRSRQR</sequence>
<comment type="caution">
    <text evidence="2">The sequence shown here is derived from an EMBL/GenBank/DDBJ whole genome shotgun (WGS) entry which is preliminary data.</text>
</comment>
<gene>
    <name evidence="2" type="ORF">FM21_33305</name>
</gene>
<protein>
    <submittedName>
        <fullName evidence="2">Uncharacterized protein</fullName>
    </submittedName>
</protein>
<accession>A0A086MRY3</accession>
<dbReference type="Proteomes" id="UP000029095">
    <property type="component" value="Unassembled WGS sequence"/>
</dbReference>
<name>A0A086MRY3_9ACTN</name>
<feature type="region of interest" description="Disordered" evidence="1">
    <location>
        <begin position="50"/>
        <end position="80"/>
    </location>
</feature>
<keyword evidence="3" id="KW-1185">Reference proteome</keyword>
<evidence type="ECO:0000256" key="1">
    <source>
        <dbReference type="SAM" id="MobiDB-lite"/>
    </source>
</evidence>
<proteinExistence type="predicted"/>